<feature type="region of interest" description="Disordered" evidence="7">
    <location>
        <begin position="350"/>
        <end position="371"/>
    </location>
</feature>
<dbReference type="Proteomes" id="UP000008743">
    <property type="component" value="Unassembled WGS sequence"/>
</dbReference>
<dbReference type="SUPFAM" id="SSF57903">
    <property type="entry name" value="FYVE/PHD zinc finger"/>
    <property type="match status" value="1"/>
</dbReference>
<keyword evidence="2" id="KW-0677">Repeat</keyword>
<dbReference type="CDD" id="cd15760">
    <property type="entry name" value="FYVE_scVPS27p_like"/>
    <property type="match status" value="1"/>
</dbReference>
<dbReference type="PROSITE" id="PS50178">
    <property type="entry name" value="ZF_FYVE"/>
    <property type="match status" value="1"/>
</dbReference>
<feature type="region of interest" description="Disordered" evidence="7">
    <location>
        <begin position="108"/>
        <end position="127"/>
    </location>
</feature>
<dbReference type="Gene3D" id="6.10.150.10">
    <property type="match status" value="1"/>
</dbReference>
<feature type="compositionally biased region" description="Low complexity" evidence="7">
    <location>
        <begin position="111"/>
        <end position="124"/>
    </location>
</feature>
<keyword evidence="3 5" id="KW-0863">Zinc-finger</keyword>
<evidence type="ECO:0000256" key="3">
    <source>
        <dbReference type="ARBA" id="ARBA00022771"/>
    </source>
</evidence>
<evidence type="ECO:0000256" key="6">
    <source>
        <dbReference type="PROSITE-ProRule" id="PRU00401"/>
    </source>
</evidence>
<proteinExistence type="predicted"/>
<evidence type="ECO:0000259" key="8">
    <source>
        <dbReference type="PROSITE" id="PS50178"/>
    </source>
</evidence>
<dbReference type="PANTHER" id="PTHR23164:SF30">
    <property type="entry name" value="EARLY ENDOSOME ANTIGEN 1"/>
    <property type="match status" value="1"/>
</dbReference>
<dbReference type="Gene3D" id="3.30.40.10">
    <property type="entry name" value="Zinc/RING finger domain, C3HC4 (zinc finger)"/>
    <property type="match status" value="1"/>
</dbReference>
<dbReference type="EMBL" id="KE346360">
    <property type="protein sequence ID" value="KJE88438.1"/>
    <property type="molecule type" value="Genomic_DNA"/>
</dbReference>
<dbReference type="PANTHER" id="PTHR23164">
    <property type="entry name" value="EARLY ENDOSOME ANTIGEN 1"/>
    <property type="match status" value="1"/>
</dbReference>
<feature type="compositionally biased region" description="Polar residues" evidence="7">
    <location>
        <begin position="31"/>
        <end position="49"/>
    </location>
</feature>
<evidence type="ECO:0000313" key="9">
    <source>
        <dbReference type="EMBL" id="KJE88438.1"/>
    </source>
</evidence>
<feature type="compositionally biased region" description="Low complexity" evidence="7">
    <location>
        <begin position="1"/>
        <end position="30"/>
    </location>
</feature>
<sequence length="529" mass="55648">MLAFQSAGVARSGSNGSNGSSGRSSPSVSSMQQQQQHPPRTASGNSLTLPQLAGGSAAPVVPPSGAFAAAQAAAAAGQVTNGASPPLFADAAGGPPPQLRLASKDMSHLLSGSPTSPGVGSGSKKPSRTHWLPDNLVSLCMDPSCGVPFSLFERKHHCRRCGGIFCAAHSNKRLNLNADAEFAADGTPSKVCTGCFHEHSVLQRGGHLNTEREGGDGKVRNKVDPQKLVQQSTLKGENSVAPALRAAQELLRKAQLESALERHIADRPSPRTLVENKILEASTTLLPSQRLCGIVHEILRLLSSASQAALAGAIDTTNAVELYKKLFVLLSSTAENLADATTPLVAGVTETHAHHEQTNSTSPQPSSGHNDRLAARGQLIDQVDKMIAWTRKVCQEDASTANTSAFKSVVVELSASTKRVFVLENARLEKAYVCTNCGLALDAECVACDRPHSGTHAWFHRACVSLAPGQFECMPWTCSNECGNSQEDIAGQDLYPDESVSNVVSRAIASPTCPSCTLGCKKLCQSQII</sequence>
<dbReference type="OrthoDB" id="10018316at2759"/>
<dbReference type="PROSITE" id="PS51073">
    <property type="entry name" value="RPEL"/>
    <property type="match status" value="1"/>
</dbReference>
<feature type="domain" description="FYVE-type" evidence="8">
    <location>
        <begin position="145"/>
        <end position="200"/>
    </location>
</feature>
<keyword evidence="4" id="KW-0862">Zinc</keyword>
<accession>A0A0D2WHX2</accession>
<dbReference type="PhylomeDB" id="A0A0D2WHX2"/>
<evidence type="ECO:0000256" key="4">
    <source>
        <dbReference type="ARBA" id="ARBA00022833"/>
    </source>
</evidence>
<keyword evidence="1" id="KW-0479">Metal-binding</keyword>
<dbReference type="Pfam" id="PF01363">
    <property type="entry name" value="FYVE"/>
    <property type="match status" value="1"/>
</dbReference>
<reference evidence="10" key="1">
    <citation type="submission" date="2011-02" db="EMBL/GenBank/DDBJ databases">
        <title>The Genome Sequence of Capsaspora owczarzaki ATCC 30864.</title>
        <authorList>
            <person name="Russ C."/>
            <person name="Cuomo C."/>
            <person name="Burger G."/>
            <person name="Gray M.W."/>
            <person name="Holland P.W.H."/>
            <person name="King N."/>
            <person name="Lang F.B.F."/>
            <person name="Roger A.J."/>
            <person name="Ruiz-Trillo I."/>
            <person name="Young S.K."/>
            <person name="Zeng Q."/>
            <person name="Gargeya S."/>
            <person name="Alvarado L."/>
            <person name="Berlin A."/>
            <person name="Chapman S.B."/>
            <person name="Chen Z."/>
            <person name="Freedman E."/>
            <person name="Gellesch M."/>
            <person name="Goldberg J."/>
            <person name="Griggs A."/>
            <person name="Gujja S."/>
            <person name="Heilman E."/>
            <person name="Heiman D."/>
            <person name="Howarth C."/>
            <person name="Mehta T."/>
            <person name="Neiman D."/>
            <person name="Pearson M."/>
            <person name="Roberts A."/>
            <person name="Saif S."/>
            <person name="Shea T."/>
            <person name="Shenoy N."/>
            <person name="Sisk P."/>
            <person name="Stolte C."/>
            <person name="Sykes S."/>
            <person name="White J."/>
            <person name="Yandava C."/>
            <person name="Haas B."/>
            <person name="Nusbaum C."/>
            <person name="Birren B."/>
        </authorList>
    </citation>
    <scope>NUCLEOTIDE SEQUENCE</scope>
    <source>
        <strain evidence="10">ATCC 30864</strain>
    </source>
</reference>
<protein>
    <recommendedName>
        <fullName evidence="8">FYVE-type domain-containing protein</fullName>
    </recommendedName>
</protein>
<evidence type="ECO:0000256" key="2">
    <source>
        <dbReference type="ARBA" id="ARBA00022737"/>
    </source>
</evidence>
<name>A0A0D2WHX2_CAPO3</name>
<dbReference type="InterPro" id="IPR011011">
    <property type="entry name" value="Znf_FYVE_PHD"/>
</dbReference>
<feature type="region of interest" description="Disordered" evidence="7">
    <location>
        <begin position="1"/>
        <end position="57"/>
    </location>
</feature>
<evidence type="ECO:0000256" key="1">
    <source>
        <dbReference type="ARBA" id="ARBA00022723"/>
    </source>
</evidence>
<dbReference type="InterPro" id="IPR000306">
    <property type="entry name" value="Znf_FYVE"/>
</dbReference>
<dbReference type="InterPro" id="IPR004018">
    <property type="entry name" value="RPEL_repeat"/>
</dbReference>
<evidence type="ECO:0000313" key="10">
    <source>
        <dbReference type="Proteomes" id="UP000008743"/>
    </source>
</evidence>
<organism evidence="9 10">
    <name type="scientific">Capsaspora owczarzaki (strain ATCC 30864)</name>
    <dbReference type="NCBI Taxonomy" id="595528"/>
    <lineage>
        <taxon>Eukaryota</taxon>
        <taxon>Filasterea</taxon>
        <taxon>Capsaspora</taxon>
    </lineage>
</organism>
<feature type="repeat" description="RPEL" evidence="6">
    <location>
        <begin position="258"/>
        <end position="283"/>
    </location>
</feature>
<gene>
    <name evidence="9" type="ORF">CAOG_009269</name>
</gene>
<evidence type="ECO:0000256" key="5">
    <source>
        <dbReference type="PROSITE-ProRule" id="PRU00091"/>
    </source>
</evidence>
<dbReference type="STRING" id="595528.A0A0D2WHX2"/>
<dbReference type="GO" id="GO:0008270">
    <property type="term" value="F:zinc ion binding"/>
    <property type="evidence" value="ECO:0007669"/>
    <property type="project" value="UniProtKB-KW"/>
</dbReference>
<dbReference type="SMART" id="SM00064">
    <property type="entry name" value="FYVE"/>
    <property type="match status" value="1"/>
</dbReference>
<feature type="compositionally biased region" description="Polar residues" evidence="7">
    <location>
        <begin position="358"/>
        <end position="368"/>
    </location>
</feature>
<dbReference type="InterPro" id="IPR017455">
    <property type="entry name" value="Znf_FYVE-rel"/>
</dbReference>
<dbReference type="InParanoid" id="A0A0D2WHX2"/>
<evidence type="ECO:0000256" key="7">
    <source>
        <dbReference type="SAM" id="MobiDB-lite"/>
    </source>
</evidence>
<dbReference type="AlphaFoldDB" id="A0A0D2WHX2"/>
<dbReference type="InterPro" id="IPR013083">
    <property type="entry name" value="Znf_RING/FYVE/PHD"/>
</dbReference>
<keyword evidence="10" id="KW-1185">Reference proteome</keyword>